<proteinExistence type="inferred from homology"/>
<keyword evidence="4 7" id="KW-0808">Transferase</keyword>
<accession>A0A820IQ77</accession>
<dbReference type="EC" id="2.4.1.11" evidence="7"/>
<evidence type="ECO:0000256" key="3">
    <source>
        <dbReference type="ARBA" id="ARBA00022676"/>
    </source>
</evidence>
<dbReference type="EMBL" id="CAJOAY010017900">
    <property type="protein sequence ID" value="CAF4315522.1"/>
    <property type="molecule type" value="Genomic_DNA"/>
</dbReference>
<dbReference type="PANTHER" id="PTHR10176">
    <property type="entry name" value="GLYCOGEN SYNTHASE"/>
    <property type="match status" value="1"/>
</dbReference>
<evidence type="ECO:0000313" key="8">
    <source>
        <dbReference type="EMBL" id="CAF4315522.1"/>
    </source>
</evidence>
<keyword evidence="5 7" id="KW-0320">Glycogen biosynthesis</keyword>
<name>A0A820IQ77_9BILA</name>
<sequence>NGEIAEELNKWLIEVSWEVANKVGGIYTVIRSKVPITKKEYGNNYICLGPYNDSYVKTEVEVSESKNDAIRETVNEMKHHGIHVVTGNWLIEGFPQVVLFDIGSAAHRLDGWKGDFFEHSRIVKQRQKSYVIAHFHEWLTGIGLIMTRLRGYDCALIFTTHATLLGKYLCAGSTDFYNHLPYV</sequence>
<dbReference type="InterPro" id="IPR008631">
    <property type="entry name" value="Glycogen_synth"/>
</dbReference>
<comment type="caution">
    <text evidence="8">The sequence shown here is derived from an EMBL/GenBank/DDBJ whole genome shotgun (WGS) entry which is preliminary data.</text>
</comment>
<comment type="catalytic activity">
    <reaction evidence="6">
        <text>[(1-&gt;4)-alpha-D-glucosyl](n) + UDP-alpha-D-glucose = [(1-&gt;4)-alpha-D-glucosyl](n+1) + UDP + H(+)</text>
        <dbReference type="Rhea" id="RHEA:18549"/>
        <dbReference type="Rhea" id="RHEA-COMP:9584"/>
        <dbReference type="Rhea" id="RHEA-COMP:9587"/>
        <dbReference type="ChEBI" id="CHEBI:15378"/>
        <dbReference type="ChEBI" id="CHEBI:15444"/>
        <dbReference type="ChEBI" id="CHEBI:58223"/>
        <dbReference type="ChEBI" id="CHEBI:58885"/>
        <dbReference type="EC" id="2.4.1.11"/>
    </reaction>
    <physiologicalReaction direction="left-to-right" evidence="6">
        <dbReference type="Rhea" id="RHEA:18550"/>
    </physiologicalReaction>
</comment>
<dbReference type="GO" id="GO:0005737">
    <property type="term" value="C:cytoplasm"/>
    <property type="evidence" value="ECO:0007669"/>
    <property type="project" value="TreeGrafter"/>
</dbReference>
<dbReference type="GO" id="GO:0005978">
    <property type="term" value="P:glycogen biosynthetic process"/>
    <property type="evidence" value="ECO:0007669"/>
    <property type="project" value="UniProtKB-UniPathway"/>
</dbReference>
<keyword evidence="3 7" id="KW-0328">Glycosyltransferase</keyword>
<gene>
    <name evidence="8" type="ORF">OKA104_LOCUS46961</name>
</gene>
<evidence type="ECO:0000256" key="7">
    <source>
        <dbReference type="RuleBase" id="RU363104"/>
    </source>
</evidence>
<feature type="non-terminal residue" evidence="8">
    <location>
        <position position="1"/>
    </location>
</feature>
<dbReference type="Proteomes" id="UP000663881">
    <property type="component" value="Unassembled WGS sequence"/>
</dbReference>
<dbReference type="Pfam" id="PF05693">
    <property type="entry name" value="Glycogen_syn"/>
    <property type="match status" value="2"/>
</dbReference>
<comment type="pathway">
    <text evidence="1 7">Glycan biosynthesis; glycogen biosynthesis.</text>
</comment>
<dbReference type="AlphaFoldDB" id="A0A820IQ77"/>
<organism evidence="8 9">
    <name type="scientific">Adineta steineri</name>
    <dbReference type="NCBI Taxonomy" id="433720"/>
    <lineage>
        <taxon>Eukaryota</taxon>
        <taxon>Metazoa</taxon>
        <taxon>Spiralia</taxon>
        <taxon>Gnathifera</taxon>
        <taxon>Rotifera</taxon>
        <taxon>Eurotatoria</taxon>
        <taxon>Bdelloidea</taxon>
        <taxon>Adinetida</taxon>
        <taxon>Adinetidae</taxon>
        <taxon>Adineta</taxon>
    </lineage>
</organism>
<evidence type="ECO:0000313" key="9">
    <source>
        <dbReference type="Proteomes" id="UP000663881"/>
    </source>
</evidence>
<dbReference type="GO" id="GO:0004373">
    <property type="term" value="F:alpha-1,4-glucan glucosyltransferase (UDP-glucose donor) activity"/>
    <property type="evidence" value="ECO:0007669"/>
    <property type="project" value="UniProtKB-EC"/>
</dbReference>
<comment type="similarity">
    <text evidence="2 7">Belongs to the glycosyltransferase 3 family.</text>
</comment>
<evidence type="ECO:0000256" key="4">
    <source>
        <dbReference type="ARBA" id="ARBA00022679"/>
    </source>
</evidence>
<evidence type="ECO:0000256" key="1">
    <source>
        <dbReference type="ARBA" id="ARBA00004964"/>
    </source>
</evidence>
<evidence type="ECO:0000256" key="5">
    <source>
        <dbReference type="ARBA" id="ARBA00023056"/>
    </source>
</evidence>
<dbReference type="Gene3D" id="3.40.50.2000">
    <property type="entry name" value="Glycogen Phosphorylase B"/>
    <property type="match status" value="2"/>
</dbReference>
<evidence type="ECO:0000256" key="6">
    <source>
        <dbReference type="ARBA" id="ARBA00047345"/>
    </source>
</evidence>
<reference evidence="8" key="1">
    <citation type="submission" date="2021-02" db="EMBL/GenBank/DDBJ databases">
        <authorList>
            <person name="Nowell W R."/>
        </authorList>
    </citation>
    <scope>NUCLEOTIDE SEQUENCE</scope>
</reference>
<evidence type="ECO:0000256" key="2">
    <source>
        <dbReference type="ARBA" id="ARBA00010686"/>
    </source>
</evidence>
<dbReference type="UniPathway" id="UPA00164"/>
<comment type="function">
    <text evidence="7">Transfers the glycosyl residue from UDP-Glc to the non-reducing end of alpha-1,4-glucan.</text>
</comment>
<feature type="non-terminal residue" evidence="8">
    <location>
        <position position="183"/>
    </location>
</feature>
<dbReference type="PANTHER" id="PTHR10176:SF3">
    <property type="entry name" value="GLYCOGEN [STARCH] SYNTHASE"/>
    <property type="match status" value="1"/>
</dbReference>
<protein>
    <recommendedName>
        <fullName evidence="7">Glycogen [starch] synthase</fullName>
        <ecNumber evidence="7">2.4.1.11</ecNumber>
    </recommendedName>
</protein>